<dbReference type="CDD" id="cd00284">
    <property type="entry name" value="Cytochrome_b_N"/>
    <property type="match status" value="1"/>
</dbReference>
<feature type="domain" description="Cytochrome b/b6 N-terminal region profile" evidence="21">
    <location>
        <begin position="1"/>
        <end position="210"/>
    </location>
</feature>
<feature type="binding site" evidence="18">
    <location>
        <position position="202"/>
    </location>
    <ligand>
        <name>a ubiquinone</name>
        <dbReference type="ChEBI" id="CHEBI:16389"/>
    </ligand>
</feature>
<reference evidence="23" key="1">
    <citation type="journal article" date="2015" name="Mitochondrial DNA">
        <title>The complete mitochondrial genomes of Opisthoplatia orientalis and Blaptica dubia (Blattodea: Blaberidae).</title>
        <authorList>
            <person name="Tian X."/>
            <person name="Ma G."/>
            <person name="Cui Y."/>
            <person name="Dong P."/>
            <person name="Zhu Y."/>
            <person name="Gao X."/>
        </authorList>
    </citation>
    <scope>NUCLEOTIDE SEQUENCE</scope>
</reference>
<keyword evidence="10" id="KW-0999">Mitochondrion inner membrane</keyword>
<dbReference type="PIRSF" id="PIRSF038885">
    <property type="entry name" value="COB"/>
    <property type="match status" value="1"/>
</dbReference>
<dbReference type="InterPro" id="IPR030689">
    <property type="entry name" value="Cytochrome_b"/>
</dbReference>
<reference evidence="24" key="3">
    <citation type="submission" date="2016-02" db="EMBL/GenBank/DDBJ databases">
        <authorList>
            <person name="Wen L."/>
            <person name="He K."/>
            <person name="Yang H."/>
        </authorList>
    </citation>
    <scope>NUCLEOTIDE SEQUENCE</scope>
</reference>
<evidence type="ECO:0000313" key="23">
    <source>
        <dbReference type="EMBL" id="ALS20314.1"/>
    </source>
</evidence>
<accession>A0A0U2W4I0</accession>
<keyword evidence="14" id="KW-0830">Ubiquinone</keyword>
<dbReference type="PANTHER" id="PTHR19271:SF16">
    <property type="entry name" value="CYTOCHROME B"/>
    <property type="match status" value="1"/>
</dbReference>
<keyword evidence="6 19" id="KW-0349">Heme</keyword>
<feature type="transmembrane region" description="Helical" evidence="20">
    <location>
        <begin position="289"/>
        <end position="308"/>
    </location>
</feature>
<evidence type="ECO:0000256" key="18">
    <source>
        <dbReference type="PIRSR" id="PIRSR038885-1"/>
    </source>
</evidence>
<feature type="transmembrane region" description="Helical" evidence="20">
    <location>
        <begin position="111"/>
        <end position="134"/>
    </location>
</feature>
<dbReference type="SUPFAM" id="SSF81648">
    <property type="entry name" value="a domain/subunit of cytochrome bc1 complex (Ubiquinol-cytochrome c reductase)"/>
    <property type="match status" value="1"/>
</dbReference>
<comment type="cofactor">
    <cofactor evidence="19">
        <name>heme</name>
        <dbReference type="ChEBI" id="CHEBI:30413"/>
    </cofactor>
    <text evidence="19">Binds 2 heme groups non-covalently.</text>
</comment>
<dbReference type="CTD" id="4519"/>
<evidence type="ECO:0000256" key="11">
    <source>
        <dbReference type="ARBA" id="ARBA00022982"/>
    </source>
</evidence>
<evidence type="ECO:0000256" key="2">
    <source>
        <dbReference type="ARBA" id="ARBA00004448"/>
    </source>
</evidence>
<evidence type="ECO:0000259" key="21">
    <source>
        <dbReference type="PROSITE" id="PS51002"/>
    </source>
</evidence>
<evidence type="ECO:0000256" key="20">
    <source>
        <dbReference type="RuleBase" id="RU362117"/>
    </source>
</evidence>
<name>A0A0U2W4I0_BLADU</name>
<protein>
    <recommendedName>
        <fullName evidence="4 20">Cytochrome b</fullName>
    </recommendedName>
</protein>
<evidence type="ECO:0000256" key="10">
    <source>
        <dbReference type="ARBA" id="ARBA00022792"/>
    </source>
</evidence>
<evidence type="ECO:0000256" key="16">
    <source>
        <dbReference type="ARBA" id="ARBA00023136"/>
    </source>
</evidence>
<evidence type="ECO:0000256" key="9">
    <source>
        <dbReference type="ARBA" id="ARBA00022723"/>
    </source>
</evidence>
<dbReference type="InterPro" id="IPR027387">
    <property type="entry name" value="Cytb/b6-like_sf"/>
</dbReference>
<dbReference type="Pfam" id="PF00033">
    <property type="entry name" value="Cytochrome_B"/>
    <property type="match status" value="1"/>
</dbReference>
<feature type="transmembrane region" description="Helical" evidence="20">
    <location>
        <begin position="141"/>
        <end position="159"/>
    </location>
</feature>
<geneLocation type="mitochondrion" evidence="23"/>
<organism evidence="23">
    <name type="scientific">Blaptica dubia</name>
    <name type="common">Argentinian wood cockroach</name>
    <dbReference type="NCBI Taxonomy" id="132935"/>
    <lineage>
        <taxon>Eukaryota</taxon>
        <taxon>Metazoa</taxon>
        <taxon>Ecdysozoa</taxon>
        <taxon>Arthropoda</taxon>
        <taxon>Hexapoda</taxon>
        <taxon>Insecta</taxon>
        <taxon>Pterygota</taxon>
        <taxon>Neoptera</taxon>
        <taxon>Polyneoptera</taxon>
        <taxon>Dictyoptera</taxon>
        <taxon>Blattodea</taxon>
        <taxon>Blaberoidea</taxon>
        <taxon>Blaberidae</taxon>
        <taxon>Blaberinae</taxon>
        <taxon>Blaptica</taxon>
    </lineage>
</organism>
<feature type="transmembrane region" description="Helical" evidence="20">
    <location>
        <begin position="179"/>
        <end position="200"/>
    </location>
</feature>
<evidence type="ECO:0000256" key="19">
    <source>
        <dbReference type="PIRSR" id="PIRSR038885-2"/>
    </source>
</evidence>
<comment type="subunit">
    <text evidence="3">The main subunits of complex b-c1 are: cytochrome b, cytochrome c1 and the Rieske protein.</text>
</comment>
<keyword evidence="5 20" id="KW-0813">Transport</keyword>
<comment type="similarity">
    <text evidence="17 20">Belongs to the cytochrome b family.</text>
</comment>
<keyword evidence="11 20" id="KW-0249">Electron transport</keyword>
<comment type="cofactor">
    <cofactor evidence="20">
        <name>heme b</name>
        <dbReference type="ChEBI" id="CHEBI:60344"/>
    </cofactor>
    <text evidence="20">Binds 2 heme groups non-covalently.</text>
</comment>
<dbReference type="InterPro" id="IPR005798">
    <property type="entry name" value="Cyt_b/b6_C"/>
</dbReference>
<keyword evidence="15 20" id="KW-0496">Mitochondrion</keyword>
<dbReference type="EMBL" id="KT893459">
    <property type="protein sequence ID" value="ALS20314.1"/>
    <property type="molecule type" value="Genomic_DNA"/>
</dbReference>
<dbReference type="Gene3D" id="1.20.810.10">
    <property type="entry name" value="Cytochrome Bc1 Complex, Chain C"/>
    <property type="match status" value="1"/>
</dbReference>
<dbReference type="InterPro" id="IPR016174">
    <property type="entry name" value="Di-haem_cyt_TM"/>
</dbReference>
<evidence type="ECO:0000256" key="14">
    <source>
        <dbReference type="ARBA" id="ARBA00023075"/>
    </source>
</evidence>
<dbReference type="EMBL" id="KU684410">
    <property type="protein sequence ID" value="AMW91038.1"/>
    <property type="molecule type" value="Genomic_DNA"/>
</dbReference>
<dbReference type="GO" id="GO:0045275">
    <property type="term" value="C:respiratory chain complex III"/>
    <property type="evidence" value="ECO:0007669"/>
    <property type="project" value="InterPro"/>
</dbReference>
<feature type="transmembrane region" description="Helical" evidence="20">
    <location>
        <begin position="221"/>
        <end position="243"/>
    </location>
</feature>
<dbReference type="InterPro" id="IPR048259">
    <property type="entry name" value="Cytochrome_b_N_euk/bac"/>
</dbReference>
<keyword evidence="8 20" id="KW-0812">Transmembrane</keyword>
<evidence type="ECO:0000256" key="5">
    <source>
        <dbReference type="ARBA" id="ARBA00022448"/>
    </source>
</evidence>
<evidence type="ECO:0000256" key="13">
    <source>
        <dbReference type="ARBA" id="ARBA00023004"/>
    </source>
</evidence>
<dbReference type="SUPFAM" id="SSF81342">
    <property type="entry name" value="Transmembrane di-heme cytochromes"/>
    <property type="match status" value="1"/>
</dbReference>
<evidence type="ECO:0000313" key="25">
    <source>
        <dbReference type="EMBL" id="AVN67591.1"/>
    </source>
</evidence>
<dbReference type="PANTHER" id="PTHR19271">
    <property type="entry name" value="CYTOCHROME B"/>
    <property type="match status" value="1"/>
</dbReference>
<evidence type="ECO:0000259" key="22">
    <source>
        <dbReference type="PROSITE" id="PS51003"/>
    </source>
</evidence>
<reference evidence="25" key="4">
    <citation type="journal article" date="2018" name="Mol. Biol. Evol.">
        <title>Transoceanic dispersal and plate tectonics shaped global cockroach distributions: evidence from mitochondrial phylogenomics.</title>
        <authorList>
            <person name="Bourguignon T."/>
            <person name="Qian T."/>
            <person name="Ho S.Y.W."/>
            <person name="Juna F."/>
            <person name="Wang Z."/>
            <person name="Arab D.A."/>
            <person name="Cameron S.L."/>
            <person name="Walker J."/>
            <person name="Rentz D."/>
            <person name="Evans T.A."/>
            <person name="Lo N."/>
        </authorList>
    </citation>
    <scope>NUCLEOTIDE SEQUENCE</scope>
</reference>
<dbReference type="CDD" id="cd00290">
    <property type="entry name" value="cytochrome_b_C"/>
    <property type="match status" value="1"/>
</dbReference>
<gene>
    <name evidence="23" type="primary">CYTB</name>
    <name evidence="25" type="synonym">cob</name>
</gene>
<keyword evidence="12 20" id="KW-1133">Transmembrane helix</keyword>
<dbReference type="GO" id="GO:0006122">
    <property type="term" value="P:mitochondrial electron transport, ubiquinol to cytochrome c"/>
    <property type="evidence" value="ECO:0007669"/>
    <property type="project" value="TreeGrafter"/>
</dbReference>
<keyword evidence="13 19" id="KW-0408">Iron</keyword>
<feature type="domain" description="Cytochrome b/b6 C-terminal region profile" evidence="22">
    <location>
        <begin position="211"/>
        <end position="377"/>
    </location>
</feature>
<dbReference type="AlphaFoldDB" id="A0A0U2W4I0"/>
<dbReference type="Pfam" id="PF00032">
    <property type="entry name" value="Cytochrom_B_C"/>
    <property type="match status" value="1"/>
</dbReference>
<feature type="transmembrane region" description="Helical" evidence="20">
    <location>
        <begin position="78"/>
        <end position="99"/>
    </location>
</feature>
<dbReference type="GO" id="GO:0016491">
    <property type="term" value="F:oxidoreductase activity"/>
    <property type="evidence" value="ECO:0007669"/>
    <property type="project" value="UniProtKB-UniRule"/>
</dbReference>
<proteinExistence type="inferred from homology"/>
<feature type="transmembrane region" description="Helical" evidence="20">
    <location>
        <begin position="320"/>
        <end position="340"/>
    </location>
</feature>
<evidence type="ECO:0000256" key="15">
    <source>
        <dbReference type="ARBA" id="ARBA00023128"/>
    </source>
</evidence>
<evidence type="ECO:0000256" key="8">
    <source>
        <dbReference type="ARBA" id="ARBA00022692"/>
    </source>
</evidence>
<feature type="binding site" description="axial binding residue" evidence="19">
    <location>
        <position position="98"/>
    </location>
    <ligand>
        <name>heme b</name>
        <dbReference type="ChEBI" id="CHEBI:60344"/>
        <label>b566</label>
    </ligand>
    <ligandPart>
        <name>Fe</name>
        <dbReference type="ChEBI" id="CHEBI:18248"/>
    </ligandPart>
</feature>
<evidence type="ECO:0000313" key="24">
    <source>
        <dbReference type="EMBL" id="AMW91038.1"/>
    </source>
</evidence>
<evidence type="ECO:0000256" key="3">
    <source>
        <dbReference type="ARBA" id="ARBA00011649"/>
    </source>
</evidence>
<feature type="binding site" description="axial binding residue" evidence="19">
    <location>
        <position position="84"/>
    </location>
    <ligand>
        <name>heme b</name>
        <dbReference type="ChEBI" id="CHEBI:60344"/>
        <label>b562</label>
    </ligand>
    <ligandPart>
        <name>Fe</name>
        <dbReference type="ChEBI" id="CHEBI:18248"/>
    </ligandPart>
</feature>
<dbReference type="InterPro" id="IPR036150">
    <property type="entry name" value="Cyt_b/b6_C_sf"/>
</dbReference>
<reference evidence="24" key="2">
    <citation type="journal article" date="2016" name="Gene">
        <title>The complete mitochondrial genomes of four cockroaches (Insecta: Blattodea) and phylogenetic analyses within cockroaches.</title>
        <authorList>
            <person name="Cheng X.F."/>
            <person name="Zhang L.P."/>
            <person name="Yu D.N."/>
            <person name="Storey K.B."/>
            <person name="Zhang J.Y."/>
        </authorList>
    </citation>
    <scope>NUCLEOTIDE SEQUENCE</scope>
</reference>
<evidence type="ECO:0000256" key="4">
    <source>
        <dbReference type="ARBA" id="ARBA00013531"/>
    </source>
</evidence>
<evidence type="ECO:0000256" key="7">
    <source>
        <dbReference type="ARBA" id="ARBA00022660"/>
    </source>
</evidence>
<dbReference type="FunFam" id="1.20.810.10:FF:000002">
    <property type="entry name" value="Cytochrome b"/>
    <property type="match status" value="1"/>
</dbReference>
<sequence>MNKPLRVSHPLLKIINNALIDLPSPSNISSWWNFGSLLGLCLSIQIITGLFLAMHYCPSIDTAFNSVNHICRDVNYGWLLRTLHANGASMFFICMYLHVGRGMYYGSYKFIYTWSVGVMILFLTMATAFVGYVLPWGQMSFWGATVITNLLSAIPYIGIDLVQWVWGGFAVDNATLNRFFTFHFLLPFMITAMVMIHLLFLHQTGSNNPMGLNSNIDKIPFHPYFSIKDLSGYMIMILIITMLTLKEPYILGDPDNFIPANPLVTPIHIQPEWYFLFAYAILRSIPNKLGGVIALTMSIAILFTMPIHKSNFRGIQFYPINQIMFWAMINTVILLTWIGARPVENPYIITGQVLTIIYFLYYIINPINTNLWENLMK</sequence>
<dbReference type="InterPro" id="IPR005797">
    <property type="entry name" value="Cyt_b/b6_N"/>
</dbReference>
<keyword evidence="7 20" id="KW-0679">Respiratory chain</keyword>
<evidence type="ECO:0000256" key="1">
    <source>
        <dbReference type="ARBA" id="ARBA00002566"/>
    </source>
</evidence>
<dbReference type="GeneID" id="26834574"/>
<dbReference type="GO" id="GO:0008121">
    <property type="term" value="F:quinol-cytochrome-c reductase activity"/>
    <property type="evidence" value="ECO:0007669"/>
    <property type="project" value="InterPro"/>
</dbReference>
<dbReference type="GO" id="GO:0046872">
    <property type="term" value="F:metal ion binding"/>
    <property type="evidence" value="ECO:0007669"/>
    <property type="project" value="UniProtKB-UniRule"/>
</dbReference>
<dbReference type="PROSITE" id="PS51003">
    <property type="entry name" value="CYTB_CTER"/>
    <property type="match status" value="1"/>
</dbReference>
<feature type="transmembrane region" description="Helical" evidence="20">
    <location>
        <begin position="263"/>
        <end position="282"/>
    </location>
</feature>
<comment type="subcellular location">
    <subcellularLocation>
        <location evidence="2">Mitochondrion inner membrane</location>
        <topology evidence="2">Multi-pass membrane protein</topology>
    </subcellularLocation>
</comment>
<feature type="binding site" description="axial binding residue" evidence="19">
    <location>
        <position position="183"/>
    </location>
    <ligand>
        <name>heme b</name>
        <dbReference type="ChEBI" id="CHEBI:60344"/>
        <label>b562</label>
    </ligand>
    <ligandPart>
        <name>Fe</name>
        <dbReference type="ChEBI" id="CHEBI:18248"/>
    </ligandPart>
</feature>
<evidence type="ECO:0000256" key="6">
    <source>
        <dbReference type="ARBA" id="ARBA00022617"/>
    </source>
</evidence>
<keyword evidence="9 19" id="KW-0479">Metal-binding</keyword>
<feature type="binding site" description="axial binding residue" evidence="19">
    <location>
        <position position="197"/>
    </location>
    <ligand>
        <name>heme b</name>
        <dbReference type="ChEBI" id="CHEBI:60344"/>
        <label>b566</label>
    </ligand>
    <ligandPart>
        <name>Fe</name>
        <dbReference type="ChEBI" id="CHEBI:18248"/>
    </ligandPart>
</feature>
<evidence type="ECO:0000256" key="17">
    <source>
        <dbReference type="ARBA" id="ARBA00061233"/>
    </source>
</evidence>
<dbReference type="EMBL" id="MG882164">
    <property type="protein sequence ID" value="AVN67591.1"/>
    <property type="molecule type" value="Genomic_DNA"/>
</dbReference>
<dbReference type="RefSeq" id="YP_009229024.1">
    <property type="nucleotide sequence ID" value="NC_029224.1"/>
</dbReference>
<dbReference type="InterPro" id="IPR048260">
    <property type="entry name" value="Cytochrome_b_C_euk/bac"/>
</dbReference>
<dbReference type="PROSITE" id="PS51002">
    <property type="entry name" value="CYTB_NTER"/>
    <property type="match status" value="1"/>
</dbReference>
<feature type="transmembrane region" description="Helical" evidence="20">
    <location>
        <begin position="31"/>
        <end position="57"/>
    </location>
</feature>
<comment type="function">
    <text evidence="1 20">Component of the ubiquinol-cytochrome c reductase complex (complex III or cytochrome b-c1 complex) that is part of the mitochondrial respiratory chain. The b-c1 complex mediates electron transfer from ubiquinol to cytochrome c. Contributes to the generation of a proton gradient across the mitochondrial membrane that is then used for ATP synthesis.</text>
</comment>
<dbReference type="GO" id="GO:0005743">
    <property type="term" value="C:mitochondrial inner membrane"/>
    <property type="evidence" value="ECO:0007669"/>
    <property type="project" value="UniProtKB-SubCell"/>
</dbReference>
<keyword evidence="16 20" id="KW-0472">Membrane</keyword>
<evidence type="ECO:0000256" key="12">
    <source>
        <dbReference type="ARBA" id="ARBA00022989"/>
    </source>
</evidence>
<feature type="transmembrane region" description="Helical" evidence="20">
    <location>
        <begin position="347"/>
        <end position="364"/>
    </location>
</feature>